<feature type="transmembrane region" description="Helical" evidence="19">
    <location>
        <begin position="88"/>
        <end position="104"/>
    </location>
</feature>
<keyword evidence="12 18" id="KW-0548">Nucleotidyltransferase</keyword>
<keyword evidence="16" id="KW-0594">Phospholipid biosynthesis</keyword>
<dbReference type="InterPro" id="IPR000374">
    <property type="entry name" value="PC_trans"/>
</dbReference>
<keyword evidence="21" id="KW-1185">Reference proteome</keyword>
<evidence type="ECO:0000256" key="15">
    <source>
        <dbReference type="ARBA" id="ARBA00023136"/>
    </source>
</evidence>
<name>A0A4R3LW73_9HYPH</name>
<organism evidence="20 21">
    <name type="scientific">Aquabacter spiritensis</name>
    <dbReference type="NCBI Taxonomy" id="933073"/>
    <lineage>
        <taxon>Bacteria</taxon>
        <taxon>Pseudomonadati</taxon>
        <taxon>Pseudomonadota</taxon>
        <taxon>Alphaproteobacteria</taxon>
        <taxon>Hyphomicrobiales</taxon>
        <taxon>Xanthobacteraceae</taxon>
        <taxon>Aquabacter</taxon>
    </lineage>
</organism>
<comment type="subcellular location">
    <subcellularLocation>
        <location evidence="2">Cell membrane</location>
        <topology evidence="2">Multi-pass membrane protein</topology>
    </subcellularLocation>
</comment>
<comment type="pathway">
    <text evidence="3 18">Phospholipid metabolism; CDP-diacylglycerol biosynthesis; CDP-diacylglycerol from sn-glycerol 3-phosphate: step 3/3.</text>
</comment>
<dbReference type="Pfam" id="PF01148">
    <property type="entry name" value="CTP_transf_1"/>
    <property type="match status" value="1"/>
</dbReference>
<evidence type="ECO:0000256" key="19">
    <source>
        <dbReference type="SAM" id="Phobius"/>
    </source>
</evidence>
<evidence type="ECO:0000256" key="13">
    <source>
        <dbReference type="ARBA" id="ARBA00022989"/>
    </source>
</evidence>
<feature type="transmembrane region" description="Helical" evidence="19">
    <location>
        <begin position="65"/>
        <end position="81"/>
    </location>
</feature>
<dbReference type="UniPathway" id="UPA00557">
    <property type="reaction ID" value="UER00614"/>
</dbReference>
<dbReference type="PANTHER" id="PTHR46382">
    <property type="entry name" value="PHOSPHATIDATE CYTIDYLYLTRANSFERASE"/>
    <property type="match status" value="1"/>
</dbReference>
<dbReference type="EMBL" id="SMAI01000011">
    <property type="protein sequence ID" value="TCT02895.1"/>
    <property type="molecule type" value="Genomic_DNA"/>
</dbReference>
<evidence type="ECO:0000256" key="6">
    <source>
        <dbReference type="ARBA" id="ARBA00012487"/>
    </source>
</evidence>
<comment type="caution">
    <text evidence="20">The sequence shown here is derived from an EMBL/GenBank/DDBJ whole genome shotgun (WGS) entry which is preliminary data.</text>
</comment>
<dbReference type="GO" id="GO:0005886">
    <property type="term" value="C:plasma membrane"/>
    <property type="evidence" value="ECO:0007669"/>
    <property type="project" value="UniProtKB-SubCell"/>
</dbReference>
<sequence>MVPVVLGVTYFGGLPFVALWMIAAAAVLHEWAHVAKLAPASAFLVIGLLGIGGGAADIYLASGSYAPLAVLAAAFACALVTRSLRSGASGVVIAALACLPLMVLRGDDRIGLSAVLFVYAIVWCTDIGAYFVGRAVGGPKLWPRLSPNKTWSGAIGGALIGTAAGCGLLVATGLRLVPEMAAIGLVLSIAAQCGDLAESAFKRAYGVKDAGSLIPGHGGVLDRLDGFTAAAVAALVIGLVRNIDAPAIGLLLW</sequence>
<evidence type="ECO:0000256" key="3">
    <source>
        <dbReference type="ARBA" id="ARBA00005119"/>
    </source>
</evidence>
<dbReference type="EC" id="2.7.7.41" evidence="6 18"/>
<proteinExistence type="inferred from homology"/>
<evidence type="ECO:0000256" key="2">
    <source>
        <dbReference type="ARBA" id="ARBA00004651"/>
    </source>
</evidence>
<evidence type="ECO:0000256" key="10">
    <source>
        <dbReference type="ARBA" id="ARBA00022679"/>
    </source>
</evidence>
<comment type="catalytic activity">
    <reaction evidence="1 18">
        <text>a 1,2-diacyl-sn-glycero-3-phosphate + CTP + H(+) = a CDP-1,2-diacyl-sn-glycerol + diphosphate</text>
        <dbReference type="Rhea" id="RHEA:16229"/>
        <dbReference type="ChEBI" id="CHEBI:15378"/>
        <dbReference type="ChEBI" id="CHEBI:33019"/>
        <dbReference type="ChEBI" id="CHEBI:37563"/>
        <dbReference type="ChEBI" id="CHEBI:58332"/>
        <dbReference type="ChEBI" id="CHEBI:58608"/>
        <dbReference type="EC" id="2.7.7.41"/>
    </reaction>
</comment>
<dbReference type="Proteomes" id="UP000294664">
    <property type="component" value="Unassembled WGS sequence"/>
</dbReference>
<evidence type="ECO:0000256" key="8">
    <source>
        <dbReference type="ARBA" id="ARBA00022475"/>
    </source>
</evidence>
<keyword evidence="17" id="KW-1208">Phospholipid metabolism</keyword>
<reference evidence="20 21" key="1">
    <citation type="submission" date="2019-03" db="EMBL/GenBank/DDBJ databases">
        <title>Genomic Encyclopedia of Type Strains, Phase IV (KMG-IV): sequencing the most valuable type-strain genomes for metagenomic binning, comparative biology and taxonomic classification.</title>
        <authorList>
            <person name="Goeker M."/>
        </authorList>
    </citation>
    <scope>NUCLEOTIDE SEQUENCE [LARGE SCALE GENOMIC DNA]</scope>
    <source>
        <strain evidence="20 21">DSM 9035</strain>
    </source>
</reference>
<evidence type="ECO:0000256" key="12">
    <source>
        <dbReference type="ARBA" id="ARBA00022695"/>
    </source>
</evidence>
<keyword evidence="9" id="KW-0444">Lipid biosynthesis</keyword>
<evidence type="ECO:0000313" key="21">
    <source>
        <dbReference type="Proteomes" id="UP000294664"/>
    </source>
</evidence>
<evidence type="ECO:0000256" key="11">
    <source>
        <dbReference type="ARBA" id="ARBA00022692"/>
    </source>
</evidence>
<keyword evidence="14" id="KW-0443">Lipid metabolism</keyword>
<evidence type="ECO:0000256" key="5">
    <source>
        <dbReference type="ARBA" id="ARBA00010185"/>
    </source>
</evidence>
<evidence type="ECO:0000256" key="7">
    <source>
        <dbReference type="ARBA" id="ARBA00019373"/>
    </source>
</evidence>
<comment type="similarity">
    <text evidence="5 18">Belongs to the CDS family.</text>
</comment>
<gene>
    <name evidence="20" type="ORF">EDC64_11167</name>
</gene>
<evidence type="ECO:0000256" key="17">
    <source>
        <dbReference type="ARBA" id="ARBA00023264"/>
    </source>
</evidence>
<feature type="transmembrane region" description="Helical" evidence="19">
    <location>
        <begin position="6"/>
        <end position="28"/>
    </location>
</feature>
<feature type="transmembrane region" description="Helical" evidence="19">
    <location>
        <begin position="40"/>
        <end position="59"/>
    </location>
</feature>
<keyword evidence="15 19" id="KW-0472">Membrane</keyword>
<keyword evidence="10 18" id="KW-0808">Transferase</keyword>
<evidence type="ECO:0000256" key="16">
    <source>
        <dbReference type="ARBA" id="ARBA00023209"/>
    </source>
</evidence>
<keyword evidence="8" id="KW-1003">Cell membrane</keyword>
<dbReference type="GO" id="GO:0004605">
    <property type="term" value="F:phosphatidate cytidylyltransferase activity"/>
    <property type="evidence" value="ECO:0007669"/>
    <property type="project" value="UniProtKB-EC"/>
</dbReference>
<evidence type="ECO:0000256" key="1">
    <source>
        <dbReference type="ARBA" id="ARBA00001698"/>
    </source>
</evidence>
<comment type="pathway">
    <text evidence="4">Lipid metabolism.</text>
</comment>
<evidence type="ECO:0000256" key="14">
    <source>
        <dbReference type="ARBA" id="ARBA00023098"/>
    </source>
</evidence>
<evidence type="ECO:0000256" key="18">
    <source>
        <dbReference type="RuleBase" id="RU003938"/>
    </source>
</evidence>
<accession>A0A4R3LW73</accession>
<evidence type="ECO:0000313" key="20">
    <source>
        <dbReference type="EMBL" id="TCT02895.1"/>
    </source>
</evidence>
<keyword evidence="11 18" id="KW-0812">Transmembrane</keyword>
<protein>
    <recommendedName>
        <fullName evidence="7 18">Phosphatidate cytidylyltransferase</fullName>
        <ecNumber evidence="6 18">2.7.7.41</ecNumber>
    </recommendedName>
</protein>
<feature type="transmembrane region" description="Helical" evidence="19">
    <location>
        <begin position="110"/>
        <end position="132"/>
    </location>
</feature>
<feature type="transmembrane region" description="Helical" evidence="19">
    <location>
        <begin position="153"/>
        <end position="174"/>
    </location>
</feature>
<evidence type="ECO:0000256" key="4">
    <source>
        <dbReference type="ARBA" id="ARBA00005189"/>
    </source>
</evidence>
<dbReference type="PROSITE" id="PS01315">
    <property type="entry name" value="CDS"/>
    <property type="match status" value="1"/>
</dbReference>
<evidence type="ECO:0000256" key="9">
    <source>
        <dbReference type="ARBA" id="ARBA00022516"/>
    </source>
</evidence>
<dbReference type="AlphaFoldDB" id="A0A4R3LW73"/>
<dbReference type="GO" id="GO:0016024">
    <property type="term" value="P:CDP-diacylglycerol biosynthetic process"/>
    <property type="evidence" value="ECO:0007669"/>
    <property type="project" value="UniProtKB-UniPathway"/>
</dbReference>
<dbReference type="PANTHER" id="PTHR46382:SF1">
    <property type="entry name" value="PHOSPHATIDATE CYTIDYLYLTRANSFERASE"/>
    <property type="match status" value="1"/>
</dbReference>
<keyword evidence="13 19" id="KW-1133">Transmembrane helix</keyword>